<evidence type="ECO:0000256" key="7">
    <source>
        <dbReference type="SAM" id="SignalP"/>
    </source>
</evidence>
<keyword evidence="4 7" id="KW-0732">Signal</keyword>
<comment type="caution">
    <text evidence="9">The sequence shown here is derived from an EMBL/GenBank/DDBJ whole genome shotgun (WGS) entry which is preliminary data.</text>
</comment>
<keyword evidence="1" id="KW-0031">Aminopeptidase</keyword>
<evidence type="ECO:0000256" key="1">
    <source>
        <dbReference type="ARBA" id="ARBA00022438"/>
    </source>
</evidence>
<keyword evidence="5 9" id="KW-0378">Hydrolase</keyword>
<dbReference type="Pfam" id="PF04389">
    <property type="entry name" value="Peptidase_M28"/>
    <property type="match status" value="1"/>
</dbReference>
<keyword evidence="6" id="KW-0862">Zinc</keyword>
<proteinExistence type="predicted"/>
<dbReference type="FunFam" id="3.40.630.10:FF:000088">
    <property type="entry name" value="Peptidase M20"/>
    <property type="match status" value="1"/>
</dbReference>
<dbReference type="PANTHER" id="PTHR12147:SF56">
    <property type="entry name" value="AMINOPEPTIDASE YDR415C-RELATED"/>
    <property type="match status" value="1"/>
</dbReference>
<reference evidence="10" key="2">
    <citation type="journal article" date="2020" name="Plant Dis.">
        <title>A Grain Rot of Rice in Iran Caused by a Xanthomonas Strain Closely Related to X. sacchari.</title>
        <authorList>
            <person name="Mirghasempour S.A."/>
            <person name="Huang S."/>
            <person name="Studholme D.J."/>
            <person name="Brady C.L."/>
        </authorList>
    </citation>
    <scope>NUCLEOTIDE SEQUENCE</scope>
    <source>
        <strain evidence="10">SAM114</strain>
    </source>
</reference>
<evidence type="ECO:0000256" key="6">
    <source>
        <dbReference type="ARBA" id="ARBA00022833"/>
    </source>
</evidence>
<dbReference type="GO" id="GO:0004177">
    <property type="term" value="F:aminopeptidase activity"/>
    <property type="evidence" value="ECO:0007669"/>
    <property type="project" value="UniProtKB-KW"/>
</dbReference>
<feature type="domain" description="Peptidase M28" evidence="8">
    <location>
        <begin position="318"/>
        <end position="533"/>
    </location>
</feature>
<evidence type="ECO:0000256" key="2">
    <source>
        <dbReference type="ARBA" id="ARBA00022670"/>
    </source>
</evidence>
<organism evidence="9 12">
    <name type="scientific">Xanthomonas sontii</name>
    <dbReference type="NCBI Taxonomy" id="2650745"/>
    <lineage>
        <taxon>Bacteria</taxon>
        <taxon>Pseudomonadati</taxon>
        <taxon>Pseudomonadota</taxon>
        <taxon>Gammaproteobacteria</taxon>
        <taxon>Lysobacterales</taxon>
        <taxon>Lysobacteraceae</taxon>
        <taxon>Xanthomonas</taxon>
    </lineage>
</organism>
<evidence type="ECO:0000259" key="8">
    <source>
        <dbReference type="Pfam" id="PF04389"/>
    </source>
</evidence>
<evidence type="ECO:0000313" key="10">
    <source>
        <dbReference type="EMBL" id="MRH76950.1"/>
    </source>
</evidence>
<feature type="signal peptide" evidence="7">
    <location>
        <begin position="1"/>
        <end position="26"/>
    </location>
</feature>
<dbReference type="CDD" id="cd04821">
    <property type="entry name" value="PA_M28_1_2"/>
    <property type="match status" value="1"/>
</dbReference>
<dbReference type="Proteomes" id="UP000437931">
    <property type="component" value="Unassembled WGS sequence"/>
</dbReference>
<feature type="chain" id="PRO_5026778240" evidence="7">
    <location>
        <begin position="27"/>
        <end position="580"/>
    </location>
</feature>
<dbReference type="InterPro" id="IPR045175">
    <property type="entry name" value="M28_fam"/>
</dbReference>
<dbReference type="PANTHER" id="PTHR12147">
    <property type="entry name" value="METALLOPEPTIDASE M28 FAMILY MEMBER"/>
    <property type="match status" value="1"/>
</dbReference>
<dbReference type="Proteomes" id="UP000439314">
    <property type="component" value="Unassembled WGS sequence"/>
</dbReference>
<evidence type="ECO:0000313" key="9">
    <source>
        <dbReference type="EMBL" id="MRH02581.1"/>
    </source>
</evidence>
<accession>A0A6N7QHJ1</accession>
<dbReference type="Gene3D" id="3.50.30.30">
    <property type="match status" value="1"/>
</dbReference>
<dbReference type="GO" id="GO:0006508">
    <property type="term" value="P:proteolysis"/>
    <property type="evidence" value="ECO:0007669"/>
    <property type="project" value="UniProtKB-KW"/>
</dbReference>
<dbReference type="EMBL" id="WJPM01000025">
    <property type="protein sequence ID" value="MRH76950.1"/>
    <property type="molecule type" value="Genomic_DNA"/>
</dbReference>
<dbReference type="CDD" id="cd05660">
    <property type="entry name" value="M28_like_PA"/>
    <property type="match status" value="1"/>
</dbReference>
<gene>
    <name evidence="9" type="ORF">GIY21_19970</name>
    <name evidence="10" type="ORF">GIY22_20170</name>
</gene>
<keyword evidence="2" id="KW-0645">Protease</keyword>
<evidence type="ECO:0000256" key="3">
    <source>
        <dbReference type="ARBA" id="ARBA00022723"/>
    </source>
</evidence>
<evidence type="ECO:0000313" key="12">
    <source>
        <dbReference type="Proteomes" id="UP000439314"/>
    </source>
</evidence>
<evidence type="ECO:0000256" key="4">
    <source>
        <dbReference type="ARBA" id="ARBA00022729"/>
    </source>
</evidence>
<sequence>MSRKLVLCLAAAAALTACKREAPAPAADTAPPAAAPAPAAAPSHAFSTGIAPADFAELVKTLSSDAFEGRGPGTPGEDKTVSYIRDQMQRIGLQPGNGDSWFQDVAMTETTAAPGTTLTIAHDGAARQLAFGTDMVVGTRTGQPEVKLDGSDMVFVGYGVDAPEQKWNDYAGQDWKGKTVVMFVNDPGFHTGDGSLFEGKRMTYYGRWTYKFEEAARKGAAAALIVHDTPGASYGWDVVKNSWSGAQYDLPAKDDPEPRIPLQGWLTAEAAKQLFADAGLDLAQAYKDASKRGFKPIPLKAKLSVDLKSTIAEKTSRNVVGVLPGSSRADEAVLYMAHWDHLGKHEGEPGDNIYNGAVDNATGVAGILEIAEAFAHQQPKPERSVVFLAVTLEESGLLGSKYYVAHPTFPLNKIAGVINLDAMPVAGRAKDLVVNGFGSSQLEDLLKPIAAAQGRVLHAEDAPQSGFYFRSDHFNFAKAGVPALYIDGGEDLVDGGIEAGRRAAAEYAKRYHTPADEYDPATWKLDGVMDDLQAVYGVGKELAAGDSWPNWYADNPFKAARDKMMGRPTSLPAAEPAAGR</sequence>
<keyword evidence="3" id="KW-0479">Metal-binding</keyword>
<dbReference type="GO" id="GO:0008235">
    <property type="term" value="F:metalloexopeptidase activity"/>
    <property type="evidence" value="ECO:0007669"/>
    <property type="project" value="InterPro"/>
</dbReference>
<dbReference type="PROSITE" id="PS51257">
    <property type="entry name" value="PROKAR_LIPOPROTEIN"/>
    <property type="match status" value="1"/>
</dbReference>
<reference evidence="11 12" key="1">
    <citation type="submission" date="2019-11" db="EMBL/GenBank/DDBJ databases">
        <title>First report of rice panicle blight caused by Xanthomonas sp. in Iran.</title>
        <authorList>
            <person name="Mirghasempour S.A."/>
            <person name="Huang S."/>
            <person name="Brady C.L."/>
            <person name="Studholme D.J."/>
        </authorList>
    </citation>
    <scope>NUCLEOTIDE SEQUENCE [LARGE SCALE GENOMIC DNA]</scope>
    <source>
        <strain evidence="9 12">ASD011</strain>
        <strain evidence="11">SAM114</strain>
    </source>
</reference>
<evidence type="ECO:0000256" key="5">
    <source>
        <dbReference type="ARBA" id="ARBA00022801"/>
    </source>
</evidence>
<dbReference type="GO" id="GO:0046872">
    <property type="term" value="F:metal ion binding"/>
    <property type="evidence" value="ECO:0007669"/>
    <property type="project" value="UniProtKB-KW"/>
</dbReference>
<dbReference type="SUPFAM" id="SSF53187">
    <property type="entry name" value="Zn-dependent exopeptidases"/>
    <property type="match status" value="1"/>
</dbReference>
<dbReference type="EMBL" id="WJPN01000025">
    <property type="protein sequence ID" value="MRH02581.1"/>
    <property type="molecule type" value="Genomic_DNA"/>
</dbReference>
<protein>
    <submittedName>
        <fullName evidence="9">M20/M25/M40 family metallo-hydrolase</fullName>
    </submittedName>
</protein>
<dbReference type="RefSeq" id="WP_153753390.1">
    <property type="nucleotide sequence ID" value="NZ_WJPM01000025.1"/>
</dbReference>
<dbReference type="AlphaFoldDB" id="A0A6N7QHJ1"/>
<name>A0A6N7QHJ1_9XANT</name>
<keyword evidence="11" id="KW-1185">Reference proteome</keyword>
<dbReference type="Gene3D" id="3.40.630.10">
    <property type="entry name" value="Zn peptidases"/>
    <property type="match status" value="2"/>
</dbReference>
<dbReference type="InterPro" id="IPR007484">
    <property type="entry name" value="Peptidase_M28"/>
</dbReference>
<evidence type="ECO:0000313" key="11">
    <source>
        <dbReference type="Proteomes" id="UP000437931"/>
    </source>
</evidence>